<dbReference type="KEGG" id="pcad:102986178"/>
<dbReference type="PANTHER" id="PTHR35662:SF1">
    <property type="entry name" value="INTERACTOR OF HORMAD1 PROTEIN 1"/>
    <property type="match status" value="1"/>
</dbReference>
<dbReference type="OrthoDB" id="10066605at2759"/>
<protein>
    <submittedName>
        <fullName evidence="3">Interactor of HORMAD1 protein 1</fullName>
    </submittedName>
</protein>
<dbReference type="STRING" id="9755.ENSPCTP00005016695"/>
<keyword evidence="2" id="KW-1185">Reference proteome</keyword>
<dbReference type="GO" id="GO:0006310">
    <property type="term" value="P:DNA recombination"/>
    <property type="evidence" value="ECO:0007669"/>
    <property type="project" value="InterPro"/>
</dbReference>
<dbReference type="CTD" id="339834"/>
<dbReference type="GO" id="GO:0042138">
    <property type="term" value="P:meiotic DNA double-strand break formation"/>
    <property type="evidence" value="ECO:0007669"/>
    <property type="project" value="InterPro"/>
</dbReference>
<organism evidence="2 3">
    <name type="scientific">Physeter macrocephalus</name>
    <name type="common">Sperm whale</name>
    <name type="synonym">Physeter catodon</name>
    <dbReference type="NCBI Taxonomy" id="9755"/>
    <lineage>
        <taxon>Eukaryota</taxon>
        <taxon>Metazoa</taxon>
        <taxon>Chordata</taxon>
        <taxon>Craniata</taxon>
        <taxon>Vertebrata</taxon>
        <taxon>Euteleostomi</taxon>
        <taxon>Mammalia</taxon>
        <taxon>Eutheria</taxon>
        <taxon>Laurasiatheria</taxon>
        <taxon>Artiodactyla</taxon>
        <taxon>Whippomorpha</taxon>
        <taxon>Cetacea</taxon>
        <taxon>Odontoceti</taxon>
        <taxon>Physeteridae</taxon>
        <taxon>Physeter</taxon>
    </lineage>
</organism>
<evidence type="ECO:0000313" key="2">
    <source>
        <dbReference type="Proteomes" id="UP000248484"/>
    </source>
</evidence>
<sequence>MNFNVWNIKEMLSIPSGSGATKSCNWNNNQTDYSSLSDSQFLFGSQFCPESSETPSTPLDFGVHLRHPKQSQQNSLDSEPSIFIKYQTKPQLFGRDTKDGGLFPLPLSVGKSKSLLEQFEEKKKSEKDKCDSETLYNFISHIKESINRLQTSVEKSEEFLSSRSQSILDSLETVAKTLQETTKVAQSDLVLETVWDKCNMEQAILELQKRFEGRQAEFIEMKSNLKHLEVLVAQQSKDFQQLCEQLGQLNMPSVLAELNQLISVPWIPRHVKDSASQTSPPLAQSLSFTRQEKYASEEPVMWQVQALPAACNLSVGSLRPGESGVWGEEAKSSALQEEAVPLAVGTGKRNRQIKDKAVQTNCQNCAITKTGSENHGSGVLGHKIPEDRDLVSQGASRLISLDLNNFATSIKNTCQKCQAKGMFSCNPCEQRLVTEQKGRTVERGRKGKKQHPRKAPRSRFLARKQEQTPSKNKPQAKLASNSKYPHPPVSISQRPPQGRQEPLAQPLRLQGPRSPTKPVCSALRGTVMPSKTARAVQGNLLQYSGHASQDNSLLSHSSQGDQQMSWFSDLNVRKEPPQCKEPGKNMLYDLGFDSSDDGF</sequence>
<dbReference type="PANTHER" id="PTHR35662">
    <property type="entry name" value="INTERACTOR OF HORMAD1 PROTEIN 1"/>
    <property type="match status" value="1"/>
</dbReference>
<dbReference type="GO" id="GO:0000794">
    <property type="term" value="C:condensed nuclear chromosome"/>
    <property type="evidence" value="ECO:0007669"/>
    <property type="project" value="TreeGrafter"/>
</dbReference>
<dbReference type="InterPro" id="IPR031529">
    <property type="entry name" value="IHO1"/>
</dbReference>
<dbReference type="GeneID" id="102986178"/>
<dbReference type="Pfam" id="PF15771">
    <property type="entry name" value="IHO1"/>
    <property type="match status" value="1"/>
</dbReference>
<feature type="region of interest" description="Disordered" evidence="1">
    <location>
        <begin position="437"/>
        <end position="519"/>
    </location>
</feature>
<reference evidence="3" key="1">
    <citation type="submission" date="2025-08" db="UniProtKB">
        <authorList>
            <consortium name="RefSeq"/>
        </authorList>
    </citation>
    <scope>IDENTIFICATION</scope>
    <source>
        <tissue evidence="3">Muscle</tissue>
    </source>
</reference>
<dbReference type="RefSeq" id="XP_007129936.2">
    <property type="nucleotide sequence ID" value="XM_007129874.4"/>
</dbReference>
<feature type="compositionally biased region" description="Basic and acidic residues" evidence="1">
    <location>
        <begin position="573"/>
        <end position="583"/>
    </location>
</feature>
<feature type="compositionally biased region" description="Basic residues" evidence="1">
    <location>
        <begin position="445"/>
        <end position="462"/>
    </location>
</feature>
<proteinExistence type="predicted"/>
<dbReference type="AlphaFoldDB" id="A0A2Y9FUU1"/>
<evidence type="ECO:0000313" key="3">
    <source>
        <dbReference type="RefSeq" id="XP_007129936.2"/>
    </source>
</evidence>
<gene>
    <name evidence="3" type="primary">IHO1</name>
</gene>
<name>A0A2Y9FUU1_PHYMC</name>
<dbReference type="GO" id="GO:0007129">
    <property type="term" value="P:homologous chromosome pairing at meiosis"/>
    <property type="evidence" value="ECO:0007669"/>
    <property type="project" value="TreeGrafter"/>
</dbReference>
<feature type="compositionally biased region" description="Polar residues" evidence="1">
    <location>
        <begin position="467"/>
        <end position="483"/>
    </location>
</feature>
<dbReference type="InParanoid" id="A0A2Y9FUU1"/>
<accession>A0A2Y9FUU1</accession>
<dbReference type="FunCoup" id="A0A2Y9FUU1">
    <property type="interactions" value="34"/>
</dbReference>
<dbReference type="Proteomes" id="UP000248484">
    <property type="component" value="Chromosome 18"/>
</dbReference>
<evidence type="ECO:0000256" key="1">
    <source>
        <dbReference type="SAM" id="MobiDB-lite"/>
    </source>
</evidence>
<feature type="region of interest" description="Disordered" evidence="1">
    <location>
        <begin position="573"/>
        <end position="599"/>
    </location>
</feature>